<keyword evidence="2" id="KW-1185">Reference proteome</keyword>
<comment type="caution">
    <text evidence="1">The sequence shown here is derived from an EMBL/GenBank/DDBJ whole genome shotgun (WGS) entry which is preliminary data.</text>
</comment>
<protein>
    <submittedName>
        <fullName evidence="1">Uncharacterized protein</fullName>
    </submittedName>
</protein>
<reference evidence="1 2" key="1">
    <citation type="submission" date="2015-12" db="EMBL/GenBank/DDBJ databases">
        <authorList>
            <person name="Tarr C.L."/>
            <person name="Gladney L.M."/>
        </authorList>
    </citation>
    <scope>NUCLEOTIDE SEQUENCE [LARGE SCALE GENOMIC DNA]</scope>
    <source>
        <strain evidence="1 2">1048-83</strain>
    </source>
</reference>
<organism evidence="1 2">
    <name type="scientific">Vibrio cidicii</name>
    <dbReference type="NCBI Taxonomy" id="1763883"/>
    <lineage>
        <taxon>Bacteria</taxon>
        <taxon>Pseudomonadati</taxon>
        <taxon>Pseudomonadota</taxon>
        <taxon>Gammaproteobacteria</taxon>
        <taxon>Vibrionales</taxon>
        <taxon>Vibrionaceae</taxon>
        <taxon>Vibrio</taxon>
    </lineage>
</organism>
<sequence length="83" mass="8891">MGIFAEPVSIQKFNCIKGAFIAQGISFSEWCRKNNVTPSNAKAALIGSWDGPKAKSLRTKLIKESGIEIDDGSTGFTGQKLEG</sequence>
<gene>
    <name evidence="1" type="ORF">ATY35_11145</name>
</gene>
<evidence type="ECO:0000313" key="1">
    <source>
        <dbReference type="EMBL" id="KYN89501.1"/>
    </source>
</evidence>
<evidence type="ECO:0000313" key="2">
    <source>
        <dbReference type="Proteomes" id="UP000075609"/>
    </source>
</evidence>
<name>A0ABR5W7I6_9VIBR</name>
<accession>A0ABR5W7I6</accession>
<proteinExistence type="predicted"/>
<dbReference type="Proteomes" id="UP000075609">
    <property type="component" value="Unassembled WGS sequence"/>
</dbReference>
<dbReference type="EMBL" id="LOBP01000090">
    <property type="protein sequence ID" value="KYN89501.1"/>
    <property type="molecule type" value="Genomic_DNA"/>
</dbReference>